<dbReference type="SUPFAM" id="SSF54197">
    <property type="entry name" value="HIT-like"/>
    <property type="match status" value="1"/>
</dbReference>
<evidence type="ECO:0000256" key="3">
    <source>
        <dbReference type="ARBA" id="ARBA00023277"/>
    </source>
</evidence>
<dbReference type="GO" id="GO:0008108">
    <property type="term" value="F:UDP-glucose:hexose-1-phosphate uridylyltransferase activity"/>
    <property type="evidence" value="ECO:0007669"/>
    <property type="project" value="InterPro"/>
</dbReference>
<dbReference type="Gene3D" id="3.30.428.10">
    <property type="entry name" value="HIT-like"/>
    <property type="match status" value="1"/>
</dbReference>
<keyword evidence="7" id="KW-1185">Reference proteome</keyword>
<dbReference type="InterPro" id="IPR036265">
    <property type="entry name" value="HIT-like_sf"/>
</dbReference>
<dbReference type="GO" id="GO:0033499">
    <property type="term" value="P:galactose catabolic process via UDP-galactose, Leloir pathway"/>
    <property type="evidence" value="ECO:0007669"/>
    <property type="project" value="TreeGrafter"/>
</dbReference>
<organism evidence="6 7">
    <name type="scientific">Accipiter nisus</name>
    <name type="common">Eurasian sparrowhawk</name>
    <dbReference type="NCBI Taxonomy" id="211598"/>
    <lineage>
        <taxon>Eukaryota</taxon>
        <taxon>Metazoa</taxon>
        <taxon>Chordata</taxon>
        <taxon>Craniata</taxon>
        <taxon>Vertebrata</taxon>
        <taxon>Euteleostomi</taxon>
        <taxon>Archelosauria</taxon>
        <taxon>Archosauria</taxon>
        <taxon>Dinosauria</taxon>
        <taxon>Saurischia</taxon>
        <taxon>Theropoda</taxon>
        <taxon>Coelurosauria</taxon>
        <taxon>Aves</taxon>
        <taxon>Neognathae</taxon>
        <taxon>Neoaves</taxon>
        <taxon>Telluraves</taxon>
        <taxon>Accipitrimorphae</taxon>
        <taxon>Accipitriformes</taxon>
        <taxon>Accipitridae</taxon>
        <taxon>Accipitrinae</taxon>
        <taxon>Accipiter</taxon>
    </lineage>
</organism>
<keyword evidence="1" id="KW-0808">Transferase</keyword>
<evidence type="ECO:0000256" key="4">
    <source>
        <dbReference type="SAM" id="MobiDB-lite"/>
    </source>
</evidence>
<dbReference type="InterPro" id="IPR005849">
    <property type="entry name" value="GalP_Utransf_N"/>
</dbReference>
<evidence type="ECO:0000313" key="7">
    <source>
        <dbReference type="Proteomes" id="UP000694541"/>
    </source>
</evidence>
<proteinExistence type="predicted"/>
<dbReference type="InterPro" id="IPR001937">
    <property type="entry name" value="GalP_UDPtransf1"/>
</dbReference>
<dbReference type="AlphaFoldDB" id="A0A8B9NP15"/>
<evidence type="ECO:0000313" key="6">
    <source>
        <dbReference type="Ensembl" id="ENSANIP00000025247.1"/>
    </source>
</evidence>
<reference evidence="6" key="2">
    <citation type="submission" date="2025-09" db="UniProtKB">
        <authorList>
            <consortium name="Ensembl"/>
        </authorList>
    </citation>
    <scope>IDENTIFICATION</scope>
</reference>
<evidence type="ECO:0000256" key="2">
    <source>
        <dbReference type="ARBA" id="ARBA00022695"/>
    </source>
</evidence>
<dbReference type="PANTHER" id="PTHR11943">
    <property type="entry name" value="GALACTOSE-1-PHOSPHATE URIDYLYLTRANSFERASE"/>
    <property type="match status" value="1"/>
</dbReference>
<protein>
    <recommendedName>
        <fullName evidence="5">Galactose-1-phosphate uridyl transferase N-terminal domain-containing protein</fullName>
    </recommendedName>
</protein>
<feature type="domain" description="Galactose-1-phosphate uridyl transferase N-terminal" evidence="5">
    <location>
        <begin position="66"/>
        <end position="117"/>
    </location>
</feature>
<dbReference type="Proteomes" id="UP000694541">
    <property type="component" value="Unplaced"/>
</dbReference>
<dbReference type="PANTHER" id="PTHR11943:SF1">
    <property type="entry name" value="GALACTOSE-1-PHOSPHATE URIDYLYLTRANSFERASE"/>
    <property type="match status" value="1"/>
</dbReference>
<accession>A0A8B9NP15</accession>
<evidence type="ECO:0000259" key="5">
    <source>
        <dbReference type="Pfam" id="PF01087"/>
    </source>
</evidence>
<evidence type="ECO:0000256" key="1">
    <source>
        <dbReference type="ARBA" id="ARBA00022679"/>
    </source>
</evidence>
<dbReference type="Ensembl" id="ENSANIT00000026085.1">
    <property type="protein sequence ID" value="ENSANIP00000025247.1"/>
    <property type="gene ID" value="ENSANIG00000017032.1"/>
</dbReference>
<keyword evidence="2" id="KW-0548">Nucleotidyltransferase</keyword>
<dbReference type="Pfam" id="PF01087">
    <property type="entry name" value="GalP_UDP_transf"/>
    <property type="match status" value="1"/>
</dbReference>
<name>A0A8B9NP15_9AVES</name>
<keyword evidence="3" id="KW-0119">Carbohydrate metabolism</keyword>
<reference evidence="6" key="1">
    <citation type="submission" date="2025-08" db="UniProtKB">
        <authorList>
            <consortium name="Ensembl"/>
        </authorList>
    </citation>
    <scope>IDENTIFICATION</scope>
</reference>
<dbReference type="GO" id="GO:0005737">
    <property type="term" value="C:cytoplasm"/>
    <property type="evidence" value="ECO:0007669"/>
    <property type="project" value="TreeGrafter"/>
</dbReference>
<sequence>PPRTGTGRKGSASRVPPSLMPRSSLPTEQHQHARYNLLRDGWVLVLAHWVPPGTQYEGTFVFPVLQPDQGHMGKVMCFHPRLDLTLPLVFPAEIWAAINTWAELLAKLGASYPWVQVWGITPLVPKLSAARIPPYLSCHLPSWGPSLAAAIC</sequence>
<dbReference type="GO" id="GO:0008270">
    <property type="term" value="F:zinc ion binding"/>
    <property type="evidence" value="ECO:0007669"/>
    <property type="project" value="InterPro"/>
</dbReference>
<feature type="region of interest" description="Disordered" evidence="4">
    <location>
        <begin position="1"/>
        <end position="27"/>
    </location>
</feature>